<reference evidence="2 3" key="1">
    <citation type="journal article" date="2016" name="Sci. Rep.">
        <title>A novel ammonia-oxidizing archaeon from wastewater treatment plant: Its enrichment, physiological and genomic characteristics.</title>
        <authorList>
            <person name="Li Y."/>
            <person name="Ding K."/>
            <person name="Wen X."/>
            <person name="Zhang B."/>
            <person name="Shen B."/>
            <person name="Yang Y."/>
        </authorList>
    </citation>
    <scope>NUCLEOTIDE SEQUENCE [LARGE SCALE GENOMIC DNA]</scope>
    <source>
        <strain evidence="2 3">SAT1</strain>
    </source>
</reference>
<dbReference type="STRING" id="1603555.SU86_001895"/>
<sequence>MQARDELITMLKHFDLDDIDANLYVGLLQIGPLSVGNLAAKLDIERGKAYRSLEKLRSLGLITTTMTNPIICKPVEPQEGLTNIIQRKENEFITMQKLAAKLSDDLRDVTRKHQPMEAATVSVVQGRHNIYSRIGKLFSESESVVYMITTGKDLIRMYHTSIPEKIRICKANGGQIRIVTDADEPDTLSLVNKLGASEIRIGKLPSKSRMIVEEGKHLIMSGGINESMDMNDDGDSVLDSNSIEMVENMYSLCEHLWKKSKSAEPMKKLAK</sequence>
<dbReference type="InterPro" id="IPR002831">
    <property type="entry name" value="Tscrpt_reg_TrmB_N"/>
</dbReference>
<protein>
    <recommendedName>
        <fullName evidence="1">Transcription regulator TrmB N-terminal domain-containing protein</fullName>
    </recommendedName>
</protein>
<dbReference type="InterPro" id="IPR011991">
    <property type="entry name" value="ArsR-like_HTH"/>
</dbReference>
<proteinExistence type="predicted"/>
<evidence type="ECO:0000259" key="1">
    <source>
        <dbReference type="Pfam" id="PF01978"/>
    </source>
</evidence>
<dbReference type="InterPro" id="IPR051797">
    <property type="entry name" value="TrmB-like"/>
</dbReference>
<evidence type="ECO:0000313" key="3">
    <source>
        <dbReference type="Proteomes" id="UP000266745"/>
    </source>
</evidence>
<dbReference type="InterPro" id="IPR036390">
    <property type="entry name" value="WH_DNA-bd_sf"/>
</dbReference>
<dbReference type="PANTHER" id="PTHR34293:SF1">
    <property type="entry name" value="HTH-TYPE TRANSCRIPTIONAL REGULATOR TRMBL2"/>
    <property type="match status" value="1"/>
</dbReference>
<gene>
    <name evidence="2" type="ORF">SU86_001895</name>
</gene>
<organism evidence="2 3">
    <name type="scientific">Candidatus Nitrosotenuis cloacae</name>
    <dbReference type="NCBI Taxonomy" id="1603555"/>
    <lineage>
        <taxon>Archaea</taxon>
        <taxon>Nitrososphaerota</taxon>
        <taxon>Candidatus Nitrosotenuis</taxon>
    </lineage>
</organism>
<dbReference type="SUPFAM" id="SSF46785">
    <property type="entry name" value="Winged helix' DNA-binding domain"/>
    <property type="match status" value="1"/>
</dbReference>
<name>A0A3G1B0T2_9ARCH</name>
<dbReference type="RefSeq" id="WP_048187863.1">
    <property type="nucleotide sequence ID" value="NZ_CP011097.1"/>
</dbReference>
<dbReference type="Gene3D" id="1.10.10.10">
    <property type="entry name" value="Winged helix-like DNA-binding domain superfamily/Winged helix DNA-binding domain"/>
    <property type="match status" value="1"/>
</dbReference>
<dbReference type="EMBL" id="CP011097">
    <property type="protein sequence ID" value="AJZ75339.1"/>
    <property type="molecule type" value="Genomic_DNA"/>
</dbReference>
<dbReference type="PANTHER" id="PTHR34293">
    <property type="entry name" value="HTH-TYPE TRANSCRIPTIONAL REGULATOR TRMBL2"/>
    <property type="match status" value="1"/>
</dbReference>
<dbReference type="Pfam" id="PF01978">
    <property type="entry name" value="TrmB"/>
    <property type="match status" value="1"/>
</dbReference>
<accession>A0A3G1B0T2</accession>
<dbReference type="GeneID" id="24875135"/>
<dbReference type="KEGG" id="tah:SU86_001895"/>
<dbReference type="AlphaFoldDB" id="A0A3G1B0T2"/>
<dbReference type="OrthoDB" id="30795at2157"/>
<dbReference type="Proteomes" id="UP000266745">
    <property type="component" value="Chromosome"/>
</dbReference>
<dbReference type="InterPro" id="IPR036388">
    <property type="entry name" value="WH-like_DNA-bd_sf"/>
</dbReference>
<evidence type="ECO:0000313" key="2">
    <source>
        <dbReference type="EMBL" id="AJZ75339.1"/>
    </source>
</evidence>
<feature type="domain" description="Transcription regulator TrmB N-terminal" evidence="1">
    <location>
        <begin position="11"/>
        <end position="77"/>
    </location>
</feature>
<dbReference type="CDD" id="cd00090">
    <property type="entry name" value="HTH_ARSR"/>
    <property type="match status" value="1"/>
</dbReference>
<keyword evidence="3" id="KW-1185">Reference proteome</keyword>